<sequence length="341" mass="34225">MGDVLGAVVSQVWLSVVHNWPFLLASVVVASLVQVYVGPDRLAAWLRRRVWVAVLGAVALASFTPFCSCGTTAVVLGALASSVPWAPVVAFMVSSPLTSPSEYVLSTGLFGSAFATTFFVAAIVIGLGAGVVTHVVEKAGLLVGQARMAQGLAAGAPARASAAAVGAPAAEGRTSLAVLEAPAPVSSCCGPEGGSAGACGAADVVVDRRRLFVRALVENGRRLALYFLGFAAVGYLIIELVPTEAITTALGGDSFWSVPLAALLGIPAYISTEGSLPMVASLMDGGMGVGPALAFLVTGAGTSVGAISGMLVIARARVVALVVGSLVVGAVVLGWLAPLWL</sequence>
<gene>
    <name evidence="8" type="ORF">AFE02nite_30770</name>
</gene>
<evidence type="ECO:0000313" key="9">
    <source>
        <dbReference type="Proteomes" id="UP000321484"/>
    </source>
</evidence>
<evidence type="ECO:0000256" key="2">
    <source>
        <dbReference type="ARBA" id="ARBA00006386"/>
    </source>
</evidence>
<comment type="caution">
    <text evidence="8">The sequence shown here is derived from an EMBL/GenBank/DDBJ whole genome shotgun (WGS) entry which is preliminary data.</text>
</comment>
<comment type="similarity">
    <text evidence="2">Belongs to the UPF0718 family.</text>
</comment>
<dbReference type="OrthoDB" id="9810876at2"/>
<evidence type="ECO:0000313" key="8">
    <source>
        <dbReference type="EMBL" id="GEN81343.1"/>
    </source>
</evidence>
<keyword evidence="6 7" id="KW-0472">Membrane</keyword>
<evidence type="ECO:0000256" key="4">
    <source>
        <dbReference type="ARBA" id="ARBA00022692"/>
    </source>
</evidence>
<dbReference type="InterPro" id="IPR052923">
    <property type="entry name" value="UPF0718"/>
</dbReference>
<dbReference type="Proteomes" id="UP000321484">
    <property type="component" value="Unassembled WGS sequence"/>
</dbReference>
<keyword evidence="9" id="KW-1185">Reference proteome</keyword>
<dbReference type="Pfam" id="PF03773">
    <property type="entry name" value="ArsP_1"/>
    <property type="match status" value="1"/>
</dbReference>
<dbReference type="RefSeq" id="WP_034248994.1">
    <property type="nucleotide sequence ID" value="NZ_BJYK01000011.1"/>
</dbReference>
<evidence type="ECO:0000256" key="3">
    <source>
        <dbReference type="ARBA" id="ARBA00022475"/>
    </source>
</evidence>
<protein>
    <recommendedName>
        <fullName evidence="10">Permease</fullName>
    </recommendedName>
</protein>
<evidence type="ECO:0008006" key="10">
    <source>
        <dbReference type="Google" id="ProtNLM"/>
    </source>
</evidence>
<dbReference type="EMBL" id="BJYK01000011">
    <property type="protein sequence ID" value="GEN81343.1"/>
    <property type="molecule type" value="Genomic_DNA"/>
</dbReference>
<keyword evidence="4 7" id="KW-0812">Transmembrane</keyword>
<dbReference type="PANTHER" id="PTHR34184:SF4">
    <property type="entry name" value="UPF0718 PROTEIN YCGR"/>
    <property type="match status" value="1"/>
</dbReference>
<keyword evidence="5 7" id="KW-1133">Transmembrane helix</keyword>
<keyword evidence="3" id="KW-1003">Cell membrane</keyword>
<evidence type="ECO:0000256" key="5">
    <source>
        <dbReference type="ARBA" id="ARBA00022989"/>
    </source>
</evidence>
<dbReference type="PANTHER" id="PTHR34184">
    <property type="entry name" value="UPF0718 PROTEIN YCGR"/>
    <property type="match status" value="1"/>
</dbReference>
<name>A0A511Z1M9_9CELL</name>
<evidence type="ECO:0000256" key="6">
    <source>
        <dbReference type="ARBA" id="ARBA00023136"/>
    </source>
</evidence>
<dbReference type="GO" id="GO:0005886">
    <property type="term" value="C:plasma membrane"/>
    <property type="evidence" value="ECO:0007669"/>
    <property type="project" value="UniProtKB-SubCell"/>
</dbReference>
<feature type="transmembrane region" description="Helical" evidence="7">
    <location>
        <begin position="223"/>
        <end position="242"/>
    </location>
</feature>
<reference evidence="8 9" key="1">
    <citation type="submission" date="2019-07" db="EMBL/GenBank/DDBJ databases">
        <title>Whole genome shotgun sequence of Actinotalea fermentans NBRC 105374.</title>
        <authorList>
            <person name="Hosoyama A."/>
            <person name="Uohara A."/>
            <person name="Ohji S."/>
            <person name="Ichikawa N."/>
        </authorList>
    </citation>
    <scope>NUCLEOTIDE SEQUENCE [LARGE SCALE GENOMIC DNA]</scope>
    <source>
        <strain evidence="8 9">NBRC 105374</strain>
    </source>
</reference>
<evidence type="ECO:0000256" key="7">
    <source>
        <dbReference type="SAM" id="Phobius"/>
    </source>
</evidence>
<organism evidence="8 9">
    <name type="scientific">Actinotalea fermentans</name>
    <dbReference type="NCBI Taxonomy" id="43671"/>
    <lineage>
        <taxon>Bacteria</taxon>
        <taxon>Bacillati</taxon>
        <taxon>Actinomycetota</taxon>
        <taxon>Actinomycetes</taxon>
        <taxon>Micrococcales</taxon>
        <taxon>Cellulomonadaceae</taxon>
        <taxon>Actinotalea</taxon>
    </lineage>
</organism>
<dbReference type="InterPro" id="IPR005524">
    <property type="entry name" value="DUF318"/>
</dbReference>
<proteinExistence type="inferred from homology"/>
<accession>A0A511Z1M9</accession>
<feature type="transmembrane region" description="Helical" evidence="7">
    <location>
        <begin position="103"/>
        <end position="132"/>
    </location>
</feature>
<feature type="transmembrane region" description="Helical" evidence="7">
    <location>
        <begin position="319"/>
        <end position="340"/>
    </location>
</feature>
<feature type="transmembrane region" description="Helical" evidence="7">
    <location>
        <begin position="20"/>
        <end position="38"/>
    </location>
</feature>
<feature type="transmembrane region" description="Helical" evidence="7">
    <location>
        <begin position="292"/>
        <end position="313"/>
    </location>
</feature>
<comment type="subcellular location">
    <subcellularLocation>
        <location evidence="1">Cell membrane</location>
        <topology evidence="1">Multi-pass membrane protein</topology>
    </subcellularLocation>
</comment>
<feature type="transmembrane region" description="Helical" evidence="7">
    <location>
        <begin position="50"/>
        <end position="83"/>
    </location>
</feature>
<dbReference type="AlphaFoldDB" id="A0A511Z1M9"/>
<evidence type="ECO:0000256" key="1">
    <source>
        <dbReference type="ARBA" id="ARBA00004651"/>
    </source>
</evidence>